<dbReference type="NCBIfam" id="NF037995">
    <property type="entry name" value="TRAP_S1"/>
    <property type="match status" value="1"/>
</dbReference>
<organism evidence="5 6">
    <name type="scientific">Evansella alkalicola</name>
    <dbReference type="NCBI Taxonomy" id="745819"/>
    <lineage>
        <taxon>Bacteria</taxon>
        <taxon>Bacillati</taxon>
        <taxon>Bacillota</taxon>
        <taxon>Bacilli</taxon>
        <taxon>Bacillales</taxon>
        <taxon>Bacillaceae</taxon>
        <taxon>Evansella</taxon>
    </lineage>
</organism>
<keyword evidence="3 4" id="KW-0732">Signal</keyword>
<proteinExistence type="inferred from homology"/>
<dbReference type="NCBIfam" id="TIGR00787">
    <property type="entry name" value="dctP"/>
    <property type="match status" value="1"/>
</dbReference>
<dbReference type="InterPro" id="IPR004682">
    <property type="entry name" value="TRAP_DctP"/>
</dbReference>
<gene>
    <name evidence="5" type="ORF">KS407_05435</name>
</gene>
<evidence type="ECO:0000313" key="6">
    <source>
        <dbReference type="Proteomes" id="UP000790580"/>
    </source>
</evidence>
<dbReference type="RefSeq" id="WP_088074064.1">
    <property type="nucleotide sequence ID" value="NZ_JAHQCR010000023.1"/>
</dbReference>
<accession>A0ABS6JQS7</accession>
<dbReference type="EMBL" id="JAHQCR010000023">
    <property type="protein sequence ID" value="MBU9720890.1"/>
    <property type="molecule type" value="Genomic_DNA"/>
</dbReference>
<keyword evidence="2" id="KW-0813">Transport</keyword>
<dbReference type="InterPro" id="IPR038404">
    <property type="entry name" value="TRAP_DctP_sf"/>
</dbReference>
<evidence type="ECO:0000256" key="3">
    <source>
        <dbReference type="ARBA" id="ARBA00022729"/>
    </source>
</evidence>
<dbReference type="PROSITE" id="PS51257">
    <property type="entry name" value="PROKAR_LIPOPROTEIN"/>
    <property type="match status" value="1"/>
</dbReference>
<evidence type="ECO:0000256" key="2">
    <source>
        <dbReference type="ARBA" id="ARBA00022448"/>
    </source>
</evidence>
<evidence type="ECO:0000313" key="5">
    <source>
        <dbReference type="EMBL" id="MBU9720890.1"/>
    </source>
</evidence>
<feature type="signal peptide" evidence="4">
    <location>
        <begin position="1"/>
        <end position="26"/>
    </location>
</feature>
<dbReference type="SUPFAM" id="SSF53850">
    <property type="entry name" value="Periplasmic binding protein-like II"/>
    <property type="match status" value="1"/>
</dbReference>
<comment type="similarity">
    <text evidence="1">Belongs to the bacterial solute-binding protein 7 family.</text>
</comment>
<comment type="caution">
    <text evidence="5">The sequence shown here is derived from an EMBL/GenBank/DDBJ whole genome shotgun (WGS) entry which is preliminary data.</text>
</comment>
<protein>
    <submittedName>
        <fullName evidence="5">DctP family TRAP transporter solute-binding subunit</fullName>
    </submittedName>
</protein>
<dbReference type="PIRSF" id="PIRSF006470">
    <property type="entry name" value="DctB"/>
    <property type="match status" value="1"/>
</dbReference>
<dbReference type="InterPro" id="IPR018389">
    <property type="entry name" value="DctP_fam"/>
</dbReference>
<dbReference type="Pfam" id="PF03480">
    <property type="entry name" value="DctP"/>
    <property type="match status" value="1"/>
</dbReference>
<name>A0ABS6JQS7_9BACI</name>
<evidence type="ECO:0000256" key="1">
    <source>
        <dbReference type="ARBA" id="ARBA00009023"/>
    </source>
</evidence>
<evidence type="ECO:0000256" key="4">
    <source>
        <dbReference type="SAM" id="SignalP"/>
    </source>
</evidence>
<feature type="chain" id="PRO_5045718316" evidence="4">
    <location>
        <begin position="27"/>
        <end position="341"/>
    </location>
</feature>
<sequence>MNKKVKFLMFAGLLVLLMACSSQGSALGGGTSADEQITIRFSFVNAPMSIKALAANKFAELAYEKTEGRVKVEVYPGAQLYDDDESIDAIVGGNLEMIAPSVTKMVRFDPRWQYVDMPFLFEDEEHVLKFFESDIARDLFQSEILENNHLMGMVFWQNGFKQFTSTNKPLRAPDDFKGMNFRVQAGSVLEATYQAIGAGTATLSLGETYAALQQGTVDGTENTFNNIDTQNYEEVQDYLTVSNHGRIDWAVFVNKPFWESMPSEVREQVEEALFEATDYMNAIAQEENDKSFQKIKEGGNIEIFQLTESQRQEFHQAFDAVYDEFESIITRELIEGIRGLK</sequence>
<keyword evidence="6" id="KW-1185">Reference proteome</keyword>
<dbReference type="PANTHER" id="PTHR33376:SF7">
    <property type="entry name" value="C4-DICARBOXYLATE-BINDING PROTEIN DCTB"/>
    <property type="match status" value="1"/>
</dbReference>
<dbReference type="PANTHER" id="PTHR33376">
    <property type="match status" value="1"/>
</dbReference>
<dbReference type="Gene3D" id="3.40.190.170">
    <property type="entry name" value="Bacterial extracellular solute-binding protein, family 7"/>
    <property type="match status" value="1"/>
</dbReference>
<reference evidence="5 6" key="1">
    <citation type="submission" date="2021-06" db="EMBL/GenBank/DDBJ databases">
        <title>Bacillus sp. RD4P76, an endophyte from a halophyte.</title>
        <authorList>
            <person name="Sun J.-Q."/>
        </authorList>
    </citation>
    <scope>NUCLEOTIDE SEQUENCE [LARGE SCALE GENOMIC DNA]</scope>
    <source>
        <strain evidence="5 6">JCM 17098</strain>
    </source>
</reference>
<dbReference type="Proteomes" id="UP000790580">
    <property type="component" value="Unassembled WGS sequence"/>
</dbReference>